<feature type="domain" description="Histidine kinase" evidence="13">
    <location>
        <begin position="272"/>
        <end position="482"/>
    </location>
</feature>
<keyword evidence="6 12" id="KW-0812">Transmembrane</keyword>
<dbReference type="RefSeq" id="WP_324263979.1">
    <property type="nucleotide sequence ID" value="NZ_JAWLNX010000002.1"/>
</dbReference>
<dbReference type="Gene3D" id="1.10.287.130">
    <property type="match status" value="1"/>
</dbReference>
<dbReference type="PROSITE" id="PS50109">
    <property type="entry name" value="HIS_KIN"/>
    <property type="match status" value="1"/>
</dbReference>
<evidence type="ECO:0000259" key="14">
    <source>
        <dbReference type="PROSITE" id="PS50885"/>
    </source>
</evidence>
<dbReference type="PANTHER" id="PTHR45436">
    <property type="entry name" value="SENSOR HISTIDINE KINASE YKOH"/>
    <property type="match status" value="1"/>
</dbReference>
<dbReference type="SUPFAM" id="SSF55874">
    <property type="entry name" value="ATPase domain of HSP90 chaperone/DNA topoisomerase II/histidine kinase"/>
    <property type="match status" value="1"/>
</dbReference>
<evidence type="ECO:0000256" key="1">
    <source>
        <dbReference type="ARBA" id="ARBA00000085"/>
    </source>
</evidence>
<evidence type="ECO:0000256" key="6">
    <source>
        <dbReference type="ARBA" id="ARBA00022692"/>
    </source>
</evidence>
<keyword evidence="9" id="KW-0902">Two-component regulatory system</keyword>
<evidence type="ECO:0000256" key="7">
    <source>
        <dbReference type="ARBA" id="ARBA00022777"/>
    </source>
</evidence>
<feature type="domain" description="HAMP" evidence="14">
    <location>
        <begin position="212"/>
        <end position="264"/>
    </location>
</feature>
<keyword evidence="16" id="KW-1185">Reference proteome</keyword>
<evidence type="ECO:0000256" key="4">
    <source>
        <dbReference type="ARBA" id="ARBA00022553"/>
    </source>
</evidence>
<feature type="region of interest" description="Disordered" evidence="11">
    <location>
        <begin position="485"/>
        <end position="534"/>
    </location>
</feature>
<dbReference type="InterPro" id="IPR050428">
    <property type="entry name" value="TCS_sensor_his_kinase"/>
</dbReference>
<dbReference type="SMART" id="SM00387">
    <property type="entry name" value="HATPase_c"/>
    <property type="match status" value="1"/>
</dbReference>
<keyword evidence="5" id="KW-0808">Transferase</keyword>
<dbReference type="Gene3D" id="6.10.340.10">
    <property type="match status" value="1"/>
</dbReference>
<comment type="caution">
    <text evidence="15">The sequence shown here is derived from an EMBL/GenBank/DDBJ whole genome shotgun (WGS) entry which is preliminary data.</text>
</comment>
<evidence type="ECO:0000256" key="2">
    <source>
        <dbReference type="ARBA" id="ARBA00004236"/>
    </source>
</evidence>
<dbReference type="InterPro" id="IPR003594">
    <property type="entry name" value="HATPase_dom"/>
</dbReference>
<dbReference type="EMBL" id="JAWLNX010000002">
    <property type="protein sequence ID" value="MEB3366402.1"/>
    <property type="molecule type" value="Genomic_DNA"/>
</dbReference>
<organism evidence="15 16">
    <name type="scientific">Saccharopolyspora mangrovi</name>
    <dbReference type="NCBI Taxonomy" id="3082379"/>
    <lineage>
        <taxon>Bacteria</taxon>
        <taxon>Bacillati</taxon>
        <taxon>Actinomycetota</taxon>
        <taxon>Actinomycetes</taxon>
        <taxon>Pseudonocardiales</taxon>
        <taxon>Pseudonocardiaceae</taxon>
        <taxon>Saccharopolyspora</taxon>
    </lineage>
</organism>
<evidence type="ECO:0000256" key="3">
    <source>
        <dbReference type="ARBA" id="ARBA00012438"/>
    </source>
</evidence>
<dbReference type="EC" id="2.7.13.3" evidence="3"/>
<dbReference type="CDD" id="cd06225">
    <property type="entry name" value="HAMP"/>
    <property type="match status" value="1"/>
</dbReference>
<accession>A0ABU6A4B2</accession>
<dbReference type="SUPFAM" id="SSF47384">
    <property type="entry name" value="Homodimeric domain of signal transducing histidine kinase"/>
    <property type="match status" value="1"/>
</dbReference>
<evidence type="ECO:0000256" key="5">
    <source>
        <dbReference type="ARBA" id="ARBA00022679"/>
    </source>
</evidence>
<evidence type="ECO:0000313" key="15">
    <source>
        <dbReference type="EMBL" id="MEB3366402.1"/>
    </source>
</evidence>
<evidence type="ECO:0000313" key="16">
    <source>
        <dbReference type="Proteomes" id="UP001327093"/>
    </source>
</evidence>
<protein>
    <recommendedName>
        <fullName evidence="3">histidine kinase</fullName>
        <ecNumber evidence="3">2.7.13.3</ecNumber>
    </recommendedName>
</protein>
<feature type="transmembrane region" description="Helical" evidence="12">
    <location>
        <begin position="191"/>
        <end position="211"/>
    </location>
</feature>
<keyword evidence="4" id="KW-0597">Phosphoprotein</keyword>
<evidence type="ECO:0000256" key="9">
    <source>
        <dbReference type="ARBA" id="ARBA00023012"/>
    </source>
</evidence>
<dbReference type="Pfam" id="PF02518">
    <property type="entry name" value="HATPase_c"/>
    <property type="match status" value="1"/>
</dbReference>
<dbReference type="SMART" id="SM00388">
    <property type="entry name" value="HisKA"/>
    <property type="match status" value="1"/>
</dbReference>
<dbReference type="GO" id="GO:0016301">
    <property type="term" value="F:kinase activity"/>
    <property type="evidence" value="ECO:0007669"/>
    <property type="project" value="UniProtKB-KW"/>
</dbReference>
<gene>
    <name evidence="15" type="ORF">R4I43_03210</name>
</gene>
<dbReference type="PRINTS" id="PR00344">
    <property type="entry name" value="BCTRLSENSOR"/>
</dbReference>
<evidence type="ECO:0000256" key="12">
    <source>
        <dbReference type="SAM" id="Phobius"/>
    </source>
</evidence>
<evidence type="ECO:0000259" key="13">
    <source>
        <dbReference type="PROSITE" id="PS50109"/>
    </source>
</evidence>
<name>A0ABU6A4B2_9PSEU</name>
<dbReference type="PANTHER" id="PTHR45436:SF5">
    <property type="entry name" value="SENSOR HISTIDINE KINASE TRCS"/>
    <property type="match status" value="1"/>
</dbReference>
<dbReference type="InterPro" id="IPR005467">
    <property type="entry name" value="His_kinase_dom"/>
</dbReference>
<evidence type="ECO:0000256" key="8">
    <source>
        <dbReference type="ARBA" id="ARBA00022989"/>
    </source>
</evidence>
<dbReference type="CDD" id="cd00082">
    <property type="entry name" value="HisKA"/>
    <property type="match status" value="1"/>
</dbReference>
<reference evidence="15 16" key="1">
    <citation type="submission" date="2023-10" db="EMBL/GenBank/DDBJ databases">
        <title>Saccharopolyspora sp. nov., isolated from mangrove soil.</title>
        <authorList>
            <person name="Lu Y."/>
            <person name="Liu W."/>
        </authorList>
    </citation>
    <scope>NUCLEOTIDE SEQUENCE [LARGE SCALE GENOMIC DNA]</scope>
    <source>
        <strain evidence="15 16">S2-29</strain>
    </source>
</reference>
<sequence>MVEVRPGRGERLRTTVQNMMGSARVRILAWMLLLVAITLTVTSSAMAVVLTKQTEERVNERLFEEVAEFRRYVETYREPPGHPTTDVRELLESALNTILPDEHQVFLALVDGAVLGPPRSDPALVLAGDPVLVARFAATDRPAYGEAITGVGRIRYAAVPVVVESQGARGTFVVAAFVEGERAEILEAIRADLLIGLGAILVAAALGWLFAGRLLAPLRLLRITAASINETDLSQRIPVSGDHEIARLAVIFNGMLDRLADAFAAQRQFIDDASHEMRTPITIIRANIELLEDDPAQRPERIAQVIDELDRMNRMVEDLLVLAKTRRPDFLRLEAVEFAEIVEDAFVKSSALAHRRWLLEQDDEGETAVLRADRQRLIQALVQLAQNAVQHTGEGSAITVGSSVEEGIGRIWVTDTGLGVEPEQERQIFDRFHRASPGRQATGAGLGLAIVNAIAEAHGGSVELDNRPGDGATFTLVLPVEERVDAVPAGGPRSGGGRVPDQKRAESNWFAKASSGRRRTGVDESGRSSGVGGL</sequence>
<dbReference type="PROSITE" id="PS50885">
    <property type="entry name" value="HAMP"/>
    <property type="match status" value="1"/>
</dbReference>
<dbReference type="CDD" id="cd00075">
    <property type="entry name" value="HATPase"/>
    <property type="match status" value="1"/>
</dbReference>
<dbReference type="InterPro" id="IPR004358">
    <property type="entry name" value="Sig_transdc_His_kin-like_C"/>
</dbReference>
<comment type="catalytic activity">
    <reaction evidence="1">
        <text>ATP + protein L-histidine = ADP + protein N-phospho-L-histidine.</text>
        <dbReference type="EC" id="2.7.13.3"/>
    </reaction>
</comment>
<proteinExistence type="predicted"/>
<keyword evidence="8 12" id="KW-1133">Transmembrane helix</keyword>
<evidence type="ECO:0000256" key="10">
    <source>
        <dbReference type="ARBA" id="ARBA00023136"/>
    </source>
</evidence>
<dbReference type="Pfam" id="PF00512">
    <property type="entry name" value="HisKA"/>
    <property type="match status" value="1"/>
</dbReference>
<dbReference type="InterPro" id="IPR003660">
    <property type="entry name" value="HAMP_dom"/>
</dbReference>
<dbReference type="Pfam" id="PF00672">
    <property type="entry name" value="HAMP"/>
    <property type="match status" value="1"/>
</dbReference>
<dbReference type="SUPFAM" id="SSF158472">
    <property type="entry name" value="HAMP domain-like"/>
    <property type="match status" value="1"/>
</dbReference>
<keyword evidence="10 12" id="KW-0472">Membrane</keyword>
<dbReference type="SMART" id="SM00304">
    <property type="entry name" value="HAMP"/>
    <property type="match status" value="1"/>
</dbReference>
<dbReference type="InterPro" id="IPR003661">
    <property type="entry name" value="HisK_dim/P_dom"/>
</dbReference>
<dbReference type="Proteomes" id="UP001327093">
    <property type="component" value="Unassembled WGS sequence"/>
</dbReference>
<comment type="subcellular location">
    <subcellularLocation>
        <location evidence="2">Cell membrane</location>
    </subcellularLocation>
</comment>
<feature type="transmembrane region" description="Helical" evidence="12">
    <location>
        <begin position="27"/>
        <end position="51"/>
    </location>
</feature>
<dbReference type="InterPro" id="IPR036097">
    <property type="entry name" value="HisK_dim/P_sf"/>
</dbReference>
<dbReference type="Gene3D" id="3.30.565.10">
    <property type="entry name" value="Histidine kinase-like ATPase, C-terminal domain"/>
    <property type="match status" value="1"/>
</dbReference>
<keyword evidence="7 15" id="KW-0418">Kinase</keyword>
<evidence type="ECO:0000256" key="11">
    <source>
        <dbReference type="SAM" id="MobiDB-lite"/>
    </source>
</evidence>
<dbReference type="InterPro" id="IPR036890">
    <property type="entry name" value="HATPase_C_sf"/>
</dbReference>